<dbReference type="GO" id="GO:0051537">
    <property type="term" value="F:2 iron, 2 sulfur cluster binding"/>
    <property type="evidence" value="ECO:0007669"/>
    <property type="project" value="UniProtKB-KW"/>
</dbReference>
<keyword evidence="6" id="KW-0479">Metal-binding</keyword>
<keyword evidence="10" id="KW-0411">Iron-sulfur</keyword>
<organism evidence="19">
    <name type="scientific">Lepeophtheirus salmonis</name>
    <name type="common">Salmon louse</name>
    <name type="synonym">Caligus salmonis</name>
    <dbReference type="NCBI Taxonomy" id="72036"/>
    <lineage>
        <taxon>Eukaryota</taxon>
        <taxon>Metazoa</taxon>
        <taxon>Ecdysozoa</taxon>
        <taxon>Arthropoda</taxon>
        <taxon>Crustacea</taxon>
        <taxon>Multicrustacea</taxon>
        <taxon>Hexanauplia</taxon>
        <taxon>Copepoda</taxon>
        <taxon>Siphonostomatoida</taxon>
        <taxon>Caligidae</taxon>
        <taxon>Lepeophtheirus</taxon>
    </lineage>
</organism>
<comment type="subcellular location">
    <subcellularLocation>
        <location evidence="2">Membrane</location>
    </subcellularLocation>
</comment>
<dbReference type="UniPathway" id="UPA01020"/>
<keyword evidence="4 17" id="KW-0812">Transmembrane</keyword>
<dbReference type="RefSeq" id="XP_040579189.1">
    <property type="nucleotide sequence ID" value="XM_040723255.2"/>
</dbReference>
<comment type="pathway">
    <text evidence="12">Steroid hormone biosynthesis; dafachronic acid biosynthesis.</text>
</comment>
<evidence type="ECO:0000313" key="19">
    <source>
        <dbReference type="EMBL" id="CDW38193.1"/>
    </source>
</evidence>
<dbReference type="Pfam" id="PF00355">
    <property type="entry name" value="Rieske"/>
    <property type="match status" value="1"/>
</dbReference>
<reference evidence="19" key="1">
    <citation type="submission" date="2014-05" db="EMBL/GenBank/DDBJ databases">
        <authorList>
            <person name="Chronopoulou M."/>
        </authorList>
    </citation>
    <scope>NUCLEOTIDE SEQUENCE</scope>
    <source>
        <tissue evidence="19">Whole organism</tissue>
    </source>
</reference>
<proteinExistence type="inferred from homology"/>
<sequence length="399" mass="46141">MLQWIIGVFLLMTCLIGGWLVFIPMNRVRHIENDSVSRQKVLNRIRRRRGSIPPPYPNGWYIIAQSTQVTSGSKLRVSALGREFLIYRGLESNEVFVVDPYCPHLGADIYYGGEVSKDSIICPFHHWKFDGHTGDCISIPYSKNEKRPSTKLKTVESSELNGHIYIWYHANETERPLWRPVTLETFSTMSYQGRSEYEISCHIQDIPENGADVNHLDAIHRTGIIAGGNPGSFKILLSSLLAYHKWEVNWTSDDKTNPHIAKVSLNHKMIIFGRFQTMDLNVKAYQIGPSIVHLHFQSPFFGEGVMIQSIIPVQPFLQKVIHTFYTNRFWPPPLAKFVLWGESILLERDIAVWNHKKYVKKPVLIREDALILKHRRWYSQFYSEDSLSVGECNLSKNDW</sequence>
<dbReference type="PROSITE" id="PS51296">
    <property type="entry name" value="RIESKE"/>
    <property type="match status" value="1"/>
</dbReference>
<dbReference type="Gene3D" id="3.90.380.10">
    <property type="entry name" value="Naphthalene 1,2-dioxygenase Alpha Subunit, Chain A, domain 1"/>
    <property type="match status" value="1"/>
</dbReference>
<evidence type="ECO:0000256" key="14">
    <source>
        <dbReference type="ARBA" id="ARBA00026095"/>
    </source>
</evidence>
<keyword evidence="8" id="KW-0560">Oxidoreductase</keyword>
<comment type="catalytic activity">
    <reaction evidence="15">
        <text>cholesterol + NADH + O2 + H(+) = 7-dehydrocholesterol + NAD(+) + 2 H2O</text>
        <dbReference type="Rhea" id="RHEA:51644"/>
        <dbReference type="ChEBI" id="CHEBI:15377"/>
        <dbReference type="ChEBI" id="CHEBI:15378"/>
        <dbReference type="ChEBI" id="CHEBI:15379"/>
        <dbReference type="ChEBI" id="CHEBI:16113"/>
        <dbReference type="ChEBI" id="CHEBI:17759"/>
        <dbReference type="ChEBI" id="CHEBI:57540"/>
        <dbReference type="ChEBI" id="CHEBI:57945"/>
        <dbReference type="EC" id="1.14.19.21"/>
    </reaction>
    <physiologicalReaction direction="left-to-right" evidence="15">
        <dbReference type="Rhea" id="RHEA:51645"/>
    </physiologicalReaction>
</comment>
<evidence type="ECO:0000256" key="6">
    <source>
        <dbReference type="ARBA" id="ARBA00022723"/>
    </source>
</evidence>
<dbReference type="OrthoDB" id="426882at2759"/>
<gene>
    <name evidence="19" type="primary">nvd</name>
</gene>
<evidence type="ECO:0000256" key="13">
    <source>
        <dbReference type="ARBA" id="ARBA00025729"/>
    </source>
</evidence>
<dbReference type="Gene3D" id="2.102.10.10">
    <property type="entry name" value="Rieske [2Fe-2S] iron-sulphur domain"/>
    <property type="match status" value="1"/>
</dbReference>
<dbReference type="GeneID" id="121127772"/>
<dbReference type="GO" id="GO:0046872">
    <property type="term" value="F:metal ion binding"/>
    <property type="evidence" value="ECO:0007669"/>
    <property type="project" value="UniProtKB-KW"/>
</dbReference>
<dbReference type="PANTHER" id="PTHR21266:SF32">
    <property type="entry name" value="CHOLESTEROL 7-DESATURASE NVD"/>
    <property type="match status" value="1"/>
</dbReference>
<dbReference type="PANTHER" id="PTHR21266">
    <property type="entry name" value="IRON-SULFUR DOMAIN CONTAINING PROTEIN"/>
    <property type="match status" value="1"/>
</dbReference>
<name>A0A0K2UIY3_LEPSM</name>
<feature type="domain" description="Rieske" evidence="18">
    <location>
        <begin position="60"/>
        <end position="166"/>
    </location>
</feature>
<keyword evidence="9" id="KW-0408">Iron</keyword>
<dbReference type="GO" id="GO:0016020">
    <property type="term" value="C:membrane"/>
    <property type="evidence" value="ECO:0007669"/>
    <property type="project" value="UniProtKB-SubCell"/>
</dbReference>
<dbReference type="Pfam" id="PF19298">
    <property type="entry name" value="KshA_C"/>
    <property type="match status" value="1"/>
</dbReference>
<evidence type="ECO:0000256" key="7">
    <source>
        <dbReference type="ARBA" id="ARBA00022989"/>
    </source>
</evidence>
<evidence type="ECO:0000256" key="11">
    <source>
        <dbReference type="ARBA" id="ARBA00023136"/>
    </source>
</evidence>
<dbReference type="EC" id="1.14.19.21" evidence="14"/>
<evidence type="ECO:0000256" key="8">
    <source>
        <dbReference type="ARBA" id="ARBA00023002"/>
    </source>
</evidence>
<dbReference type="EMBL" id="HACA01020832">
    <property type="protein sequence ID" value="CDW38193.1"/>
    <property type="molecule type" value="Transcribed_RNA"/>
</dbReference>
<evidence type="ECO:0000256" key="15">
    <source>
        <dbReference type="ARBA" id="ARBA00047853"/>
    </source>
</evidence>
<evidence type="ECO:0000256" key="9">
    <source>
        <dbReference type="ARBA" id="ARBA00023004"/>
    </source>
</evidence>
<evidence type="ECO:0000256" key="5">
    <source>
        <dbReference type="ARBA" id="ARBA00022714"/>
    </source>
</evidence>
<evidence type="ECO:0000256" key="10">
    <source>
        <dbReference type="ARBA" id="ARBA00023014"/>
    </source>
</evidence>
<evidence type="ECO:0000256" key="16">
    <source>
        <dbReference type="ARBA" id="ARBA00049548"/>
    </source>
</evidence>
<keyword evidence="11 17" id="KW-0472">Membrane</keyword>
<evidence type="ECO:0000256" key="4">
    <source>
        <dbReference type="ARBA" id="ARBA00022692"/>
    </source>
</evidence>
<keyword evidence="7 17" id="KW-1133">Transmembrane helix</keyword>
<dbReference type="InterPro" id="IPR036922">
    <property type="entry name" value="Rieske_2Fe-2S_sf"/>
</dbReference>
<feature type="transmembrane region" description="Helical" evidence="17">
    <location>
        <begin position="6"/>
        <end position="23"/>
    </location>
</feature>
<dbReference type="InterPro" id="IPR017941">
    <property type="entry name" value="Rieske_2Fe-2S"/>
</dbReference>
<comment type="pathway">
    <text evidence="3">Hormone biosynthesis.</text>
</comment>
<evidence type="ECO:0000256" key="2">
    <source>
        <dbReference type="ARBA" id="ARBA00004370"/>
    </source>
</evidence>
<dbReference type="InterPro" id="IPR050584">
    <property type="entry name" value="Cholesterol_7-desaturase"/>
</dbReference>
<comment type="cofactor">
    <cofactor evidence="1">
        <name>Fe cation</name>
        <dbReference type="ChEBI" id="CHEBI:24875"/>
    </cofactor>
</comment>
<dbReference type="GO" id="GO:0170056">
    <property type="term" value="F:cholesterol 7-desaturase [NAD(P)H] activity"/>
    <property type="evidence" value="ECO:0007669"/>
    <property type="project" value="UniProtKB-EC"/>
</dbReference>
<dbReference type="GO" id="GO:0005737">
    <property type="term" value="C:cytoplasm"/>
    <property type="evidence" value="ECO:0007669"/>
    <property type="project" value="TreeGrafter"/>
</dbReference>
<dbReference type="AlphaFoldDB" id="A0A0K2UIY3"/>
<dbReference type="SUPFAM" id="SSF55961">
    <property type="entry name" value="Bet v1-like"/>
    <property type="match status" value="1"/>
</dbReference>
<comment type="catalytic activity">
    <reaction evidence="16">
        <text>cholesterol + NADPH + O2 + H(+) = 7-dehydrocholesterol + NADP(+) + 2 H2O</text>
        <dbReference type="Rhea" id="RHEA:45024"/>
        <dbReference type="ChEBI" id="CHEBI:15377"/>
        <dbReference type="ChEBI" id="CHEBI:15378"/>
        <dbReference type="ChEBI" id="CHEBI:15379"/>
        <dbReference type="ChEBI" id="CHEBI:16113"/>
        <dbReference type="ChEBI" id="CHEBI:17759"/>
        <dbReference type="ChEBI" id="CHEBI:57783"/>
        <dbReference type="ChEBI" id="CHEBI:58349"/>
        <dbReference type="EC" id="1.14.19.21"/>
    </reaction>
    <physiologicalReaction direction="left-to-right" evidence="16">
        <dbReference type="Rhea" id="RHEA:45025"/>
    </physiologicalReaction>
</comment>
<evidence type="ECO:0000259" key="18">
    <source>
        <dbReference type="PROSITE" id="PS51296"/>
    </source>
</evidence>
<keyword evidence="5" id="KW-0001">2Fe-2S</keyword>
<evidence type="ECO:0000256" key="17">
    <source>
        <dbReference type="SAM" id="Phobius"/>
    </source>
</evidence>
<dbReference type="SUPFAM" id="SSF50022">
    <property type="entry name" value="ISP domain"/>
    <property type="match status" value="1"/>
</dbReference>
<evidence type="ECO:0000256" key="1">
    <source>
        <dbReference type="ARBA" id="ARBA00001962"/>
    </source>
</evidence>
<dbReference type="InterPro" id="IPR045605">
    <property type="entry name" value="KshA-like_C"/>
</dbReference>
<evidence type="ECO:0000256" key="12">
    <source>
        <dbReference type="ARBA" id="ARBA00025712"/>
    </source>
</evidence>
<protein>
    <recommendedName>
        <fullName evidence="14">cholesterol 7-desaturase</fullName>
        <ecNumber evidence="14">1.14.19.21</ecNumber>
    </recommendedName>
</protein>
<comment type="similarity">
    <text evidence="13">Belongs to the cholesterol 7-desaturase family.</text>
</comment>
<dbReference type="GO" id="GO:0008203">
    <property type="term" value="P:cholesterol metabolic process"/>
    <property type="evidence" value="ECO:0007669"/>
    <property type="project" value="InterPro"/>
</dbReference>
<accession>A0A0K2UIY3</accession>
<evidence type="ECO:0000256" key="3">
    <source>
        <dbReference type="ARBA" id="ARBA00004972"/>
    </source>
</evidence>